<evidence type="ECO:0000256" key="1">
    <source>
        <dbReference type="ARBA" id="ARBA00001947"/>
    </source>
</evidence>
<dbReference type="Gene3D" id="3.40.140.10">
    <property type="entry name" value="Cytidine Deaminase, domain 2"/>
    <property type="match status" value="1"/>
</dbReference>
<dbReference type="EC" id="3.5.4.12" evidence="4"/>
<dbReference type="Ensembl" id="ENSMMMT00000001933.1">
    <property type="protein sequence ID" value="ENSMMMP00000001727.1"/>
    <property type="gene ID" value="ENSMMMG00000001594.1"/>
</dbReference>
<dbReference type="Proteomes" id="UP000694407">
    <property type="component" value="Unplaced"/>
</dbReference>
<dbReference type="InterPro" id="IPR015517">
    <property type="entry name" value="dCMP_deaminase-rel"/>
</dbReference>
<evidence type="ECO:0000259" key="7">
    <source>
        <dbReference type="PROSITE" id="PS51747"/>
    </source>
</evidence>
<dbReference type="GO" id="GO:0004132">
    <property type="term" value="F:dCMP deaminase activity"/>
    <property type="evidence" value="ECO:0007669"/>
    <property type="project" value="TreeGrafter"/>
</dbReference>
<accession>A0A8C5YM38</accession>
<feature type="compositionally biased region" description="Basic and acidic residues" evidence="6">
    <location>
        <begin position="55"/>
        <end position="77"/>
    </location>
</feature>
<dbReference type="GO" id="GO:0005737">
    <property type="term" value="C:cytoplasm"/>
    <property type="evidence" value="ECO:0007669"/>
    <property type="project" value="TreeGrafter"/>
</dbReference>
<dbReference type="InterPro" id="IPR002125">
    <property type="entry name" value="CMP_dCMP_dom"/>
</dbReference>
<feature type="region of interest" description="Disordered" evidence="6">
    <location>
        <begin position="1"/>
        <end position="27"/>
    </location>
</feature>
<protein>
    <recommendedName>
        <fullName evidence="5">dCMP deaminase</fullName>
        <ecNumber evidence="4">3.5.4.12</ecNumber>
    </recommendedName>
    <alternativeName>
        <fullName evidence="5">dCMP deaminase</fullName>
    </alternativeName>
</protein>
<dbReference type="GeneTree" id="ENSGT00940000153676"/>
<comment type="cofactor">
    <cofactor evidence="1">
        <name>Zn(2+)</name>
        <dbReference type="ChEBI" id="CHEBI:29105"/>
    </cofactor>
</comment>
<reference evidence="8" key="1">
    <citation type="submission" date="2025-08" db="UniProtKB">
        <authorList>
            <consortium name="Ensembl"/>
        </authorList>
    </citation>
    <scope>IDENTIFICATION</scope>
</reference>
<evidence type="ECO:0000256" key="5">
    <source>
        <dbReference type="ARBA" id="ARBA00041763"/>
    </source>
</evidence>
<dbReference type="PROSITE" id="PS51747">
    <property type="entry name" value="CYT_DCMP_DEAMINASES_2"/>
    <property type="match status" value="1"/>
</dbReference>
<sequence>VKEAGQMQNLESAGAGWSVSTQTGSMTGQMPRLSKVNLFTLLSLWMELFPGVEAQKQKSQENEEDKCGPLGDDKEMARQGPEQTLLRGGHTVNQQVHEKIEDLHAGQIALIKHGSRLKNCDLYFSRKPCSACLKMIVNAGVNRISYWPADPEISLLTEASSFEDAKLDAKAVEGLKSNSRAHVCVLLQPLVCYMVQFVEETSYKCDFIQKITKTVPDANIDFYSECKQERIKEYEMIFLISNEEIHKQILMTIGLENLCENPYFSNLRQNMKDLILILATVASSVPSFKHFGFYCSNPEQINEIHNQSLPQEIARHCMVQARLLAVSLVMSNARFITWTTG</sequence>
<keyword evidence="9" id="KW-1185">Reference proteome</keyword>
<feature type="compositionally biased region" description="Polar residues" evidence="6">
    <location>
        <begin position="1"/>
        <end position="11"/>
    </location>
</feature>
<feature type="region of interest" description="Disordered" evidence="6">
    <location>
        <begin position="54"/>
        <end position="79"/>
    </location>
</feature>
<evidence type="ECO:0000313" key="8">
    <source>
        <dbReference type="Ensembl" id="ENSMMMP00000001727.1"/>
    </source>
</evidence>
<dbReference type="PANTHER" id="PTHR11086:SF18">
    <property type="entry name" value="DEOXYCYTIDYLATE DEAMINASE"/>
    <property type="match status" value="1"/>
</dbReference>
<evidence type="ECO:0000256" key="2">
    <source>
        <dbReference type="ARBA" id="ARBA00022727"/>
    </source>
</evidence>
<evidence type="ECO:0000256" key="3">
    <source>
        <dbReference type="ARBA" id="ARBA00022801"/>
    </source>
</evidence>
<name>A0A8C5YM38_MARMA</name>
<dbReference type="InterPro" id="IPR016193">
    <property type="entry name" value="Cytidine_deaminase-like"/>
</dbReference>
<dbReference type="SUPFAM" id="SSF53927">
    <property type="entry name" value="Cytidine deaminase-like"/>
    <property type="match status" value="1"/>
</dbReference>
<dbReference type="FunFam" id="3.40.140.10:FF:000030">
    <property type="entry name" value="Cytidine and dCMP deaminase domain-containing protein 1"/>
    <property type="match status" value="1"/>
</dbReference>
<dbReference type="Pfam" id="PF00383">
    <property type="entry name" value="dCMP_cyt_deam_1"/>
    <property type="match status" value="1"/>
</dbReference>
<evidence type="ECO:0000256" key="6">
    <source>
        <dbReference type="SAM" id="MobiDB-lite"/>
    </source>
</evidence>
<dbReference type="AlphaFoldDB" id="A0A8C5YM38"/>
<evidence type="ECO:0000313" key="9">
    <source>
        <dbReference type="Proteomes" id="UP000694407"/>
    </source>
</evidence>
<dbReference type="PANTHER" id="PTHR11086">
    <property type="entry name" value="DEOXYCYTIDYLATE DEAMINASE-RELATED"/>
    <property type="match status" value="1"/>
</dbReference>
<evidence type="ECO:0000256" key="4">
    <source>
        <dbReference type="ARBA" id="ARBA00038938"/>
    </source>
</evidence>
<reference evidence="8" key="2">
    <citation type="submission" date="2025-09" db="UniProtKB">
        <authorList>
            <consortium name="Ensembl"/>
        </authorList>
    </citation>
    <scope>IDENTIFICATION</scope>
</reference>
<keyword evidence="2" id="KW-0545">Nucleotide biosynthesis</keyword>
<keyword evidence="3" id="KW-0378">Hydrolase</keyword>
<feature type="compositionally biased region" description="Polar residues" evidence="6">
    <location>
        <begin position="18"/>
        <end position="27"/>
    </location>
</feature>
<organism evidence="8 9">
    <name type="scientific">Marmota marmota marmota</name>
    <name type="common">Alpine marmot</name>
    <dbReference type="NCBI Taxonomy" id="9994"/>
    <lineage>
        <taxon>Eukaryota</taxon>
        <taxon>Metazoa</taxon>
        <taxon>Chordata</taxon>
        <taxon>Craniata</taxon>
        <taxon>Vertebrata</taxon>
        <taxon>Euteleostomi</taxon>
        <taxon>Mammalia</taxon>
        <taxon>Eutheria</taxon>
        <taxon>Euarchontoglires</taxon>
        <taxon>Glires</taxon>
        <taxon>Rodentia</taxon>
        <taxon>Sciuromorpha</taxon>
        <taxon>Sciuridae</taxon>
        <taxon>Xerinae</taxon>
        <taxon>Marmotini</taxon>
        <taxon>Marmota</taxon>
    </lineage>
</organism>
<proteinExistence type="predicted"/>
<feature type="domain" description="CMP/dCMP-type deaminase" evidence="7">
    <location>
        <begin position="71"/>
        <end position="163"/>
    </location>
</feature>